<dbReference type="Pfam" id="PF06742">
    <property type="entry name" value="DUF1214"/>
    <property type="match status" value="1"/>
</dbReference>
<gene>
    <name evidence="4" type="ORF">RSSM_00667</name>
</gene>
<dbReference type="Gene3D" id="2.60.40.1610">
    <property type="entry name" value="Domain of unknown function DUF1254"/>
    <property type="match status" value="1"/>
</dbReference>
<evidence type="ECO:0000313" key="4">
    <source>
        <dbReference type="EMBL" id="EMI57894.1"/>
    </source>
</evidence>
<dbReference type="Proteomes" id="UP000011885">
    <property type="component" value="Unassembled WGS sequence"/>
</dbReference>
<feature type="domain" description="DUF1214" evidence="2">
    <location>
        <begin position="386"/>
        <end position="492"/>
    </location>
</feature>
<accession>M5U9D2</accession>
<comment type="caution">
    <text evidence="4">The sequence shown here is derived from an EMBL/GenBank/DDBJ whole genome shotgun (WGS) entry which is preliminary data.</text>
</comment>
<feature type="signal peptide" evidence="1">
    <location>
        <begin position="1"/>
        <end position="31"/>
    </location>
</feature>
<dbReference type="Pfam" id="PF06863">
    <property type="entry name" value="DUF1254"/>
    <property type="match status" value="1"/>
</dbReference>
<proteinExistence type="predicted"/>
<protein>
    <submittedName>
        <fullName evidence="4">Secreted protein containing DUF1254</fullName>
    </submittedName>
</protein>
<reference evidence="4 5" key="1">
    <citation type="journal article" date="2013" name="Mar. Genomics">
        <title>Expression of sulfatases in Rhodopirellula baltica and the diversity of sulfatases in the genus Rhodopirellula.</title>
        <authorList>
            <person name="Wegner C.E."/>
            <person name="Richter-Heitmann T."/>
            <person name="Klindworth A."/>
            <person name="Klockow C."/>
            <person name="Richter M."/>
            <person name="Achstetter T."/>
            <person name="Glockner F.O."/>
            <person name="Harder J."/>
        </authorList>
    </citation>
    <scope>NUCLEOTIDE SEQUENCE [LARGE SCALE GENOMIC DNA]</scope>
    <source>
        <strain evidence="4 5">SM41</strain>
    </source>
</reference>
<evidence type="ECO:0000313" key="5">
    <source>
        <dbReference type="Proteomes" id="UP000011885"/>
    </source>
</evidence>
<name>M5U9D2_9BACT</name>
<dbReference type="InterPro" id="IPR010679">
    <property type="entry name" value="DUF1254"/>
</dbReference>
<dbReference type="PANTHER" id="PTHR36509:SF3">
    <property type="entry name" value="SIGNAL PEPTIDE PROTEIN"/>
    <property type="match status" value="1"/>
</dbReference>
<evidence type="ECO:0000256" key="1">
    <source>
        <dbReference type="SAM" id="SignalP"/>
    </source>
</evidence>
<dbReference type="InterPro" id="IPR037049">
    <property type="entry name" value="DUF1214_C_sf"/>
</dbReference>
<organism evidence="4 5">
    <name type="scientific">Rhodopirellula sallentina SM41</name>
    <dbReference type="NCBI Taxonomy" id="1263870"/>
    <lineage>
        <taxon>Bacteria</taxon>
        <taxon>Pseudomonadati</taxon>
        <taxon>Planctomycetota</taxon>
        <taxon>Planctomycetia</taxon>
        <taxon>Pirellulales</taxon>
        <taxon>Pirellulaceae</taxon>
        <taxon>Rhodopirellula</taxon>
    </lineage>
</organism>
<evidence type="ECO:0000259" key="2">
    <source>
        <dbReference type="Pfam" id="PF06742"/>
    </source>
</evidence>
<dbReference type="AlphaFoldDB" id="M5U9D2"/>
<dbReference type="PANTHER" id="PTHR36509">
    <property type="entry name" value="BLL3101 PROTEIN"/>
    <property type="match status" value="1"/>
</dbReference>
<dbReference type="InterPro" id="IPR037050">
    <property type="entry name" value="DUF1254_sf"/>
</dbReference>
<dbReference type="SUPFAM" id="SSF160935">
    <property type="entry name" value="VPA0735-like"/>
    <property type="match status" value="1"/>
</dbReference>
<dbReference type="Gene3D" id="1.10.3360.10">
    <property type="entry name" value="VPA0735-like domain"/>
    <property type="match status" value="1"/>
</dbReference>
<keyword evidence="1" id="KW-0732">Signal</keyword>
<dbReference type="Gene3D" id="2.60.120.600">
    <property type="entry name" value="Domain of unknown function DUF1214, C-terminal domain"/>
    <property type="match status" value="1"/>
</dbReference>
<keyword evidence="5" id="KW-1185">Reference proteome</keyword>
<dbReference type="PATRIC" id="fig|1263870.3.peg.732"/>
<sequence>MGKNMKRKTAVASTLALLVGLSIASTGNAQAPKMKMTTEIPPGIATPDTLETPLGTLRSLDGVPDAKTTQRVFDNLDFQRATQAYLSTIQISSMDAMRKGLLTFGPANRTALLFEDLMDSKALWLTPNTVSVYMAMWLELGDEPMVLETPPNVLGLIDDAWFKYVADFGNAGPDKGKGGKFLILPPGYKGEVPEGYHVARTETHGNWVLWRGFQVDGSTKTAVDATKNQFRVYSLSQKDDPPAMNFVNVSGKFHNTIHRMDYGYWEELNEVIQREPVDALDPEILGWLATIGIEHGKAFDPDPRMKKILTDAANVAAVTARALTARPRDQRLYVYPGERVWTNPFIQGRYDFLLDGVRLIDSRIYMHFYATGITPAMSVKNVGKGSQYLIAYLDKDGNALDGSKTYKIHLPPNVPAKDFWSFTIYDTQTRSMLQTDQQFPGLDNNQEGLKKNADGSYDIYFSPKPPEGMKNNWIQSVPGKGWHTIFRLYGPLEPFYDKSWKPSDPEVVE</sequence>
<feature type="chain" id="PRO_5004073302" evidence="1">
    <location>
        <begin position="32"/>
        <end position="509"/>
    </location>
</feature>
<evidence type="ECO:0000259" key="3">
    <source>
        <dbReference type="Pfam" id="PF06863"/>
    </source>
</evidence>
<dbReference type="InterPro" id="IPR010621">
    <property type="entry name" value="DUF1214"/>
</dbReference>
<feature type="domain" description="DUF1254" evidence="3">
    <location>
        <begin position="121"/>
        <end position="233"/>
    </location>
</feature>
<dbReference type="EMBL" id="ANOH01000058">
    <property type="protein sequence ID" value="EMI57894.1"/>
    <property type="molecule type" value="Genomic_DNA"/>
</dbReference>